<accession>A0A6I0F680</accession>
<feature type="compositionally biased region" description="Basic residues" evidence="6">
    <location>
        <begin position="456"/>
        <end position="465"/>
    </location>
</feature>
<keyword evidence="3 5" id="KW-0694">RNA-binding</keyword>
<dbReference type="GO" id="GO:0072344">
    <property type="term" value="P:rescue of stalled ribosome"/>
    <property type="evidence" value="ECO:0007669"/>
    <property type="project" value="UniProtKB-UniRule"/>
</dbReference>
<keyword evidence="4 5" id="KW-0648">Protein biosynthesis</keyword>
<evidence type="ECO:0000256" key="2">
    <source>
        <dbReference type="ARBA" id="ARBA00022730"/>
    </source>
</evidence>
<dbReference type="HAMAP" id="MF_00844_B">
    <property type="entry name" value="RqcH_B"/>
    <property type="match status" value="1"/>
</dbReference>
<dbReference type="GO" id="GO:0043023">
    <property type="term" value="F:ribosomal large subunit binding"/>
    <property type="evidence" value="ECO:0007669"/>
    <property type="project" value="UniProtKB-UniRule"/>
</dbReference>
<dbReference type="OrthoDB" id="9766163at2"/>
<keyword evidence="5" id="KW-0175">Coiled coil</keyword>
<keyword evidence="2 5" id="KW-0699">rRNA-binding</keyword>
<reference evidence="8 9" key="1">
    <citation type="submission" date="2019-10" db="EMBL/GenBank/DDBJ databases">
        <title>Whole-genome sequence of the extremophile Heliorestis acidaminivorans DSM 24790.</title>
        <authorList>
            <person name="Kyndt J.A."/>
            <person name="Meyer T.E."/>
        </authorList>
    </citation>
    <scope>NUCLEOTIDE SEQUENCE [LARGE SCALE GENOMIC DNA]</scope>
    <source>
        <strain evidence="8 9">DSM 24790</strain>
    </source>
</reference>
<evidence type="ECO:0000313" key="8">
    <source>
        <dbReference type="EMBL" id="KAB2954482.1"/>
    </source>
</evidence>
<dbReference type="Pfam" id="PF05833">
    <property type="entry name" value="NFACT_N"/>
    <property type="match status" value="1"/>
</dbReference>
<dbReference type="PANTHER" id="PTHR15239:SF6">
    <property type="entry name" value="RIBOSOME QUALITY CONTROL COMPLEX SUBUNIT NEMF"/>
    <property type="match status" value="1"/>
</dbReference>
<evidence type="ECO:0000256" key="1">
    <source>
        <dbReference type="ARBA" id="ARBA00022555"/>
    </source>
</evidence>
<proteinExistence type="inferred from homology"/>
<dbReference type="InterPro" id="IPR043682">
    <property type="entry name" value="RqcH_bacterial"/>
</dbReference>
<dbReference type="Proteomes" id="UP000468766">
    <property type="component" value="Unassembled WGS sequence"/>
</dbReference>
<dbReference type="AlphaFoldDB" id="A0A6I0F680"/>
<protein>
    <recommendedName>
        <fullName evidence="5">Rqc2 homolog RqcH</fullName>
        <shortName evidence="5">RqcH</shortName>
    </recommendedName>
</protein>
<comment type="similarity">
    <text evidence="5">Belongs to the NEMF family.</text>
</comment>
<keyword evidence="9" id="KW-1185">Reference proteome</keyword>
<dbReference type="GO" id="GO:0019843">
    <property type="term" value="F:rRNA binding"/>
    <property type="evidence" value="ECO:0007669"/>
    <property type="project" value="UniProtKB-UniRule"/>
</dbReference>
<feature type="region of interest" description="Disordered" evidence="6">
    <location>
        <begin position="453"/>
        <end position="480"/>
    </location>
</feature>
<dbReference type="EMBL" id="WBXO01000001">
    <property type="protein sequence ID" value="KAB2954482.1"/>
    <property type="molecule type" value="Genomic_DNA"/>
</dbReference>
<dbReference type="RefSeq" id="WP_151617967.1">
    <property type="nucleotide sequence ID" value="NZ_WBXO01000001.1"/>
</dbReference>
<evidence type="ECO:0000256" key="3">
    <source>
        <dbReference type="ARBA" id="ARBA00022884"/>
    </source>
</evidence>
<dbReference type="Gene3D" id="2.30.310.10">
    <property type="entry name" value="ibrinogen binding protein from staphylococcus aureus domain"/>
    <property type="match status" value="1"/>
</dbReference>
<comment type="caution">
    <text evidence="8">The sequence shown here is derived from an EMBL/GenBank/DDBJ whole genome shotgun (WGS) entry which is preliminary data.</text>
</comment>
<dbReference type="GO" id="GO:0000049">
    <property type="term" value="F:tRNA binding"/>
    <property type="evidence" value="ECO:0007669"/>
    <property type="project" value="UniProtKB-UniRule"/>
</dbReference>
<dbReference type="Pfam" id="PF05670">
    <property type="entry name" value="NFACT-R_1"/>
    <property type="match status" value="1"/>
</dbReference>
<keyword evidence="1 5" id="KW-0820">tRNA-binding</keyword>
<evidence type="ECO:0000256" key="6">
    <source>
        <dbReference type="SAM" id="MobiDB-lite"/>
    </source>
</evidence>
<comment type="subunit">
    <text evidence="5">Associates with stalled 50S ribosomal subunits. Binds to RqcP.</text>
</comment>
<gene>
    <name evidence="5" type="primary">rqcH</name>
    <name evidence="8" type="ORF">F9B85_02025</name>
</gene>
<evidence type="ECO:0000256" key="4">
    <source>
        <dbReference type="ARBA" id="ARBA00022917"/>
    </source>
</evidence>
<name>A0A6I0F680_9FIRM</name>
<evidence type="ECO:0000256" key="5">
    <source>
        <dbReference type="HAMAP-Rule" id="MF_00844"/>
    </source>
</evidence>
<sequence>MALDGITLHHIVDELKETLITGRIDRIVQPLPEEIHILGRTGAKHWRLLLSVQAMTARLHMTKVNKTNPPQPPLFCMVLRKHLESGRVKKIEQIPWERIVMITVEGKDELGGRSEKKLILEIMGRHSNLILVDEESSAILDGLRRYSHALSRHREVLPGRPYVLPPAQNKIAPNQLNDELLASLLYTEPDKKVVKVLQQQIAGLSMETTQEIIYRAGLNAEITADQCGNYELGRIIIAFRELLQYLDKKEKESYLYWAGDELKTFAPWPLQHLEKTLSKTEKESINETLDAFYHGKESIDKTNQLRQSLQKKVAIEWDKLQRKQVSQTQDIVEAEKYLICRTWGDLILTNLYQLQGGEKVLQAYDLERPEQIHQIPLDVALSPSENAQKYYSRYNKATLTVRQATEQLAKTKNELQYLSSILTMLEQSESLEELAEIKEELVQEGYWQKEKEKEKVKQKKQKQGKQKSQSTQKAAPPPEPLKVEYEGWTILIGRNNRQNEYVTMKLGRDKDLWLHTKDIPGAHVLILRRQDKDVPATVLEIAAAYAAYYSQGRQSTKVPVDFTERRFVRKPSGAKPGFVIYDHQQTIMANPQMIYEKTSNL</sequence>
<dbReference type="PANTHER" id="PTHR15239">
    <property type="entry name" value="NUCLEAR EXPORT MEDIATOR FACTOR NEMF"/>
    <property type="match status" value="1"/>
</dbReference>
<dbReference type="GO" id="GO:1990112">
    <property type="term" value="C:RQC complex"/>
    <property type="evidence" value="ECO:0007669"/>
    <property type="project" value="TreeGrafter"/>
</dbReference>
<dbReference type="InterPro" id="IPR008532">
    <property type="entry name" value="NFACT_RNA-bd"/>
</dbReference>
<comment type="function">
    <text evidence="5">Key component of the ribosome quality control system (RQC), a ribosome-associated complex that mediates the extraction of incompletely synthesized nascent chains from stalled ribosomes and their subsequent degradation. RqcH recruits Ala-charged tRNA, and with RqcP directs the elongation of stalled nascent chains on 50S ribosomal subunits, leading to non-templated C-terminal alanine extensions (Ala tail). The Ala tail promotes nascent chain degradation. May add between 1 and at least 8 Ala residues. Binds to stalled 50S ribosomal subunits.</text>
</comment>
<evidence type="ECO:0000259" key="7">
    <source>
        <dbReference type="Pfam" id="PF05670"/>
    </source>
</evidence>
<dbReference type="FunFam" id="2.30.310.10:FF:000004">
    <property type="entry name" value="Fibronectin-binding protein A"/>
    <property type="match status" value="1"/>
</dbReference>
<evidence type="ECO:0000313" key="9">
    <source>
        <dbReference type="Proteomes" id="UP000468766"/>
    </source>
</evidence>
<feature type="domain" description="NFACT RNA-binding" evidence="7">
    <location>
        <begin position="485"/>
        <end position="571"/>
    </location>
</feature>
<organism evidence="8 9">
    <name type="scientific">Heliorestis acidaminivorans</name>
    <dbReference type="NCBI Taxonomy" id="553427"/>
    <lineage>
        <taxon>Bacteria</taxon>
        <taxon>Bacillati</taxon>
        <taxon>Bacillota</taxon>
        <taxon>Clostridia</taxon>
        <taxon>Eubacteriales</taxon>
        <taxon>Heliobacteriaceae</taxon>
        <taxon>Heliorestis</taxon>
    </lineage>
</organism>
<dbReference type="InterPro" id="IPR051608">
    <property type="entry name" value="RQC_Subunit_NEMF"/>
</dbReference>
<feature type="coiled-coil region" evidence="5">
    <location>
        <begin position="394"/>
        <end position="444"/>
    </location>
</feature>